<dbReference type="STRING" id="3818.A0A445CJN7"/>
<dbReference type="InterPro" id="IPR046955">
    <property type="entry name" value="PHR1-like"/>
</dbReference>
<dbReference type="Proteomes" id="UP000289738">
    <property type="component" value="Chromosome A06"/>
</dbReference>
<dbReference type="GO" id="GO:0003700">
    <property type="term" value="F:DNA-binding transcription factor activity"/>
    <property type="evidence" value="ECO:0007669"/>
    <property type="project" value="InterPro"/>
</dbReference>
<protein>
    <recommendedName>
        <fullName evidence="1">MYB-CC type transcription factor LHEQLE-containing domain-containing protein</fullName>
    </recommendedName>
</protein>
<dbReference type="PANTHER" id="PTHR31499:SF11">
    <property type="entry name" value="MYB FAMILY TRANSCRIPTION FACTOR PHL8"/>
    <property type="match status" value="1"/>
</dbReference>
<evidence type="ECO:0000259" key="1">
    <source>
        <dbReference type="Pfam" id="PF14379"/>
    </source>
</evidence>
<dbReference type="EMBL" id="SDMP01000006">
    <property type="protein sequence ID" value="RYR51120.1"/>
    <property type="molecule type" value="Genomic_DNA"/>
</dbReference>
<dbReference type="AlphaFoldDB" id="A0A445CJN7"/>
<keyword evidence="3" id="KW-1185">Reference proteome</keyword>
<name>A0A445CJN7_ARAHY</name>
<evidence type="ECO:0000313" key="2">
    <source>
        <dbReference type="EMBL" id="RYR51120.1"/>
    </source>
</evidence>
<gene>
    <name evidence="2" type="ORF">Ahy_A06g026171</name>
</gene>
<organism evidence="2 3">
    <name type="scientific">Arachis hypogaea</name>
    <name type="common">Peanut</name>
    <dbReference type="NCBI Taxonomy" id="3818"/>
    <lineage>
        <taxon>Eukaryota</taxon>
        <taxon>Viridiplantae</taxon>
        <taxon>Streptophyta</taxon>
        <taxon>Embryophyta</taxon>
        <taxon>Tracheophyta</taxon>
        <taxon>Spermatophyta</taxon>
        <taxon>Magnoliopsida</taxon>
        <taxon>eudicotyledons</taxon>
        <taxon>Gunneridae</taxon>
        <taxon>Pentapetalae</taxon>
        <taxon>rosids</taxon>
        <taxon>fabids</taxon>
        <taxon>Fabales</taxon>
        <taxon>Fabaceae</taxon>
        <taxon>Papilionoideae</taxon>
        <taxon>50 kb inversion clade</taxon>
        <taxon>dalbergioids sensu lato</taxon>
        <taxon>Dalbergieae</taxon>
        <taxon>Pterocarpus clade</taxon>
        <taxon>Arachis</taxon>
    </lineage>
</organism>
<comment type="caution">
    <text evidence="2">The sequence shown here is derived from an EMBL/GenBank/DDBJ whole genome shotgun (WGS) entry which is preliminary data.</text>
</comment>
<dbReference type="InterPro" id="IPR025756">
    <property type="entry name" value="Myb_CC_LHEQLE"/>
</dbReference>
<proteinExistence type="predicted"/>
<dbReference type="Pfam" id="PF14379">
    <property type="entry name" value="Myb_CC_LHEQLE"/>
    <property type="match status" value="1"/>
</dbReference>
<reference evidence="2 3" key="1">
    <citation type="submission" date="2019-01" db="EMBL/GenBank/DDBJ databases">
        <title>Sequencing of cultivated peanut Arachis hypogaea provides insights into genome evolution and oil improvement.</title>
        <authorList>
            <person name="Chen X."/>
        </authorList>
    </citation>
    <scope>NUCLEOTIDE SEQUENCE [LARGE SCALE GENOMIC DNA]</scope>
    <source>
        <strain evidence="3">cv. Fuhuasheng</strain>
        <tissue evidence="2">Leaves</tissue>
    </source>
</reference>
<sequence>MFFCSRRVRPSVDKCEEKRGTARGFSLSHLGVGSTSMVEGGQEKSAFWIQNFGMHVLVPLFLYQLLEAESCTFHKVTVNRSMQIAEALQMQMEVQKKLYEQIEVQRHLQLKIEAQGKYLQSGLHKAQETLAGMINNGSPGSPPISELIETRGGFSWSCGQRKQNRGTMCSLEI</sequence>
<evidence type="ECO:0000313" key="3">
    <source>
        <dbReference type="Proteomes" id="UP000289738"/>
    </source>
</evidence>
<dbReference type="PANTHER" id="PTHR31499">
    <property type="entry name" value="MYB FAMILY TRANSCRIPTION FACTOR PHL11"/>
    <property type="match status" value="1"/>
</dbReference>
<accession>A0A445CJN7</accession>
<feature type="domain" description="MYB-CC type transcription factor LHEQLE-containing" evidence="1">
    <location>
        <begin position="82"/>
        <end position="129"/>
    </location>
</feature>